<reference evidence="2 3" key="1">
    <citation type="journal article" date="2021" name="Nat. Commun.">
        <title>Isolation of a member of the candidate phylum Atribacteria reveals a unique cell membrane structure.</title>
        <authorList>
            <person name="Taiki K."/>
            <person name="Nobu M.K."/>
            <person name="Kusada H."/>
            <person name="Meng X.-Y."/>
            <person name="Hosoki N."/>
            <person name="Uematsu K."/>
            <person name="Yoshioka H."/>
            <person name="Kamagata Y."/>
            <person name="Tamaki H."/>
        </authorList>
    </citation>
    <scope>NUCLEOTIDE SEQUENCE [LARGE SCALE GENOMIC DNA]</scope>
    <source>
        <strain evidence="2 3">RT761</strain>
    </source>
</reference>
<protein>
    <submittedName>
        <fullName evidence="2">Uncharacterized protein</fullName>
    </submittedName>
</protein>
<keyword evidence="1" id="KW-0472">Membrane</keyword>
<organism evidence="2 3">
    <name type="scientific">Atribacter laminatus</name>
    <dbReference type="NCBI Taxonomy" id="2847778"/>
    <lineage>
        <taxon>Bacteria</taxon>
        <taxon>Pseudomonadati</taxon>
        <taxon>Atribacterota</taxon>
        <taxon>Atribacteria</taxon>
        <taxon>Atribacterales</taxon>
        <taxon>Atribacteraceae</taxon>
        <taxon>Atribacter</taxon>
    </lineage>
</organism>
<sequence length="43" mass="5053">MLMVIKTILVFLEIVVFLSFFTLCRLKWDEGIVIKMLSYDQGV</sequence>
<dbReference type="Proteomes" id="UP000594463">
    <property type="component" value="Chromosome"/>
</dbReference>
<feature type="transmembrane region" description="Helical" evidence="1">
    <location>
        <begin position="6"/>
        <end position="26"/>
    </location>
</feature>
<dbReference type="EMBL" id="CP065383">
    <property type="protein sequence ID" value="QPM67317.1"/>
    <property type="molecule type" value="Genomic_DNA"/>
</dbReference>
<evidence type="ECO:0000313" key="3">
    <source>
        <dbReference type="Proteomes" id="UP000594463"/>
    </source>
</evidence>
<evidence type="ECO:0000256" key="1">
    <source>
        <dbReference type="SAM" id="Phobius"/>
    </source>
</evidence>
<keyword evidence="1" id="KW-0812">Transmembrane</keyword>
<proteinExistence type="predicted"/>
<gene>
    <name evidence="2" type="ORF">RT761_00518</name>
</gene>
<dbReference type="AlphaFoldDB" id="A0A7T1AK07"/>
<accession>A0A7T1AK07</accession>
<keyword evidence="1" id="KW-1133">Transmembrane helix</keyword>
<keyword evidence="3" id="KW-1185">Reference proteome</keyword>
<dbReference type="KEGG" id="alam:RT761_00518"/>
<name>A0A7T1AK07_ATRLM</name>
<evidence type="ECO:0000313" key="2">
    <source>
        <dbReference type="EMBL" id="QPM67317.1"/>
    </source>
</evidence>